<evidence type="ECO:0000256" key="2">
    <source>
        <dbReference type="ARBA" id="ARBA00022801"/>
    </source>
</evidence>
<dbReference type="Proteomes" id="UP001595528">
    <property type="component" value="Unassembled WGS sequence"/>
</dbReference>
<dbReference type="InterPro" id="IPR051316">
    <property type="entry name" value="Zinc-reg_GTPase_activator"/>
</dbReference>
<dbReference type="InterPro" id="IPR036627">
    <property type="entry name" value="CobW-likC_sf"/>
</dbReference>
<comment type="caution">
    <text evidence="8">The sequence shown here is derived from an EMBL/GenBank/DDBJ whole genome shotgun (WGS) entry which is preliminary data.</text>
</comment>
<dbReference type="InterPro" id="IPR011629">
    <property type="entry name" value="CobW-like_C"/>
</dbReference>
<dbReference type="CDD" id="cd03112">
    <property type="entry name" value="CobW-like"/>
    <property type="match status" value="1"/>
</dbReference>
<evidence type="ECO:0000256" key="1">
    <source>
        <dbReference type="ARBA" id="ARBA00022741"/>
    </source>
</evidence>
<protein>
    <submittedName>
        <fullName evidence="8">Cobalamin biosynthesis protein CobW</fullName>
    </submittedName>
</protein>
<name>A0ABV7L884_9PROT</name>
<dbReference type="Gene3D" id="3.40.50.300">
    <property type="entry name" value="P-loop containing nucleotide triphosphate hydrolases"/>
    <property type="match status" value="1"/>
</dbReference>
<proteinExistence type="inferred from homology"/>
<dbReference type="EMBL" id="JBHRTR010000048">
    <property type="protein sequence ID" value="MFC3230734.1"/>
    <property type="molecule type" value="Genomic_DNA"/>
</dbReference>
<keyword evidence="9" id="KW-1185">Reference proteome</keyword>
<evidence type="ECO:0000259" key="7">
    <source>
        <dbReference type="SMART" id="SM00833"/>
    </source>
</evidence>
<dbReference type="InterPro" id="IPR027417">
    <property type="entry name" value="P-loop_NTPase"/>
</dbReference>
<accession>A0ABV7L884</accession>
<feature type="domain" description="CobW C-terminal" evidence="7">
    <location>
        <begin position="267"/>
        <end position="365"/>
    </location>
</feature>
<dbReference type="InterPro" id="IPR012824">
    <property type="entry name" value="CobW"/>
</dbReference>
<evidence type="ECO:0000256" key="6">
    <source>
        <dbReference type="ARBA" id="ARBA00049117"/>
    </source>
</evidence>
<dbReference type="SMART" id="SM00833">
    <property type="entry name" value="CobW_C"/>
    <property type="match status" value="1"/>
</dbReference>
<dbReference type="PANTHER" id="PTHR13748:SF62">
    <property type="entry name" value="COBW DOMAIN-CONTAINING PROTEIN"/>
    <property type="match status" value="1"/>
</dbReference>
<dbReference type="RefSeq" id="WP_379906168.1">
    <property type="nucleotide sequence ID" value="NZ_JBHRTR010000048.1"/>
</dbReference>
<evidence type="ECO:0000256" key="4">
    <source>
        <dbReference type="ARBA" id="ARBA00034320"/>
    </source>
</evidence>
<keyword evidence="3" id="KW-0143">Chaperone</keyword>
<dbReference type="SUPFAM" id="SSF90002">
    <property type="entry name" value="Hypothetical protein YjiA, C-terminal domain"/>
    <property type="match status" value="1"/>
</dbReference>
<evidence type="ECO:0000313" key="8">
    <source>
        <dbReference type="EMBL" id="MFC3230734.1"/>
    </source>
</evidence>
<keyword evidence="2" id="KW-0378">Hydrolase</keyword>
<dbReference type="Pfam" id="PF07683">
    <property type="entry name" value="CobW_C"/>
    <property type="match status" value="1"/>
</dbReference>
<sequence length="378" mass="39205">MQTGTDGKAMPGGVRPGHGKIGATVVTGFLGAGKTTLIRNLIATAGGRRIALIINEFGDLGVDGEILKGCGDLGCPEEDVVELANGCICCTVADDFLPTMKMLLARDPAPEHIVIETSGLALPKPLVKAFAWPEIRTRVTVDGVVTLVDAAAMAEGRFAADEEAVAAQRGADPALDHDSPLEELFEDQLACADLVIVNKTDLVDVAKLEELRAELSGRLRTGVRMLTVANGAIDAAHLLGLEAAAEADLAARPSHHDDEPDHDHDDFESFVVTGPAIADPAPLDAALAGVLARHGILRLKGFAAVAGKPMRLVVQAVGPRVQHHFDRPWNAAERSAAADRASRLVVIGETGLDRDAIAADLQAVLAACGAEAAAAAAG</sequence>
<keyword evidence="1" id="KW-0547">Nucleotide-binding</keyword>
<gene>
    <name evidence="8" type="primary">cobW</name>
    <name evidence="8" type="ORF">ACFOGJ_26035</name>
</gene>
<evidence type="ECO:0000256" key="3">
    <source>
        <dbReference type="ARBA" id="ARBA00023186"/>
    </source>
</evidence>
<reference evidence="9" key="1">
    <citation type="journal article" date="2019" name="Int. J. Syst. Evol. Microbiol.">
        <title>The Global Catalogue of Microorganisms (GCM) 10K type strain sequencing project: providing services to taxonomists for standard genome sequencing and annotation.</title>
        <authorList>
            <consortium name="The Broad Institute Genomics Platform"/>
            <consortium name="The Broad Institute Genome Sequencing Center for Infectious Disease"/>
            <person name="Wu L."/>
            <person name="Ma J."/>
        </authorList>
    </citation>
    <scope>NUCLEOTIDE SEQUENCE [LARGE SCALE GENOMIC DNA]</scope>
    <source>
        <strain evidence="9">KCTC 42964</strain>
    </source>
</reference>
<dbReference type="NCBIfam" id="TIGR02475">
    <property type="entry name" value="CobW"/>
    <property type="match status" value="1"/>
</dbReference>
<dbReference type="PANTHER" id="PTHR13748">
    <property type="entry name" value="COBW-RELATED"/>
    <property type="match status" value="1"/>
</dbReference>
<dbReference type="SUPFAM" id="SSF52540">
    <property type="entry name" value="P-loop containing nucleoside triphosphate hydrolases"/>
    <property type="match status" value="1"/>
</dbReference>
<evidence type="ECO:0000313" key="9">
    <source>
        <dbReference type="Proteomes" id="UP001595528"/>
    </source>
</evidence>
<comment type="similarity">
    <text evidence="4">Belongs to the SIMIBI class G3E GTPase family. ZNG1 subfamily.</text>
</comment>
<comment type="function">
    <text evidence="5">Zinc chaperone that directly transfers zinc cofactor to target proteins, thereby activating them. Zinc is transferred from the CXCC motif in the GTPase domain to the zinc binding site in target proteins in a process requiring GTP hydrolysis.</text>
</comment>
<evidence type="ECO:0000256" key="5">
    <source>
        <dbReference type="ARBA" id="ARBA00045658"/>
    </source>
</evidence>
<comment type="catalytic activity">
    <reaction evidence="6">
        <text>GTP + H2O = GDP + phosphate + H(+)</text>
        <dbReference type="Rhea" id="RHEA:19669"/>
        <dbReference type="ChEBI" id="CHEBI:15377"/>
        <dbReference type="ChEBI" id="CHEBI:15378"/>
        <dbReference type="ChEBI" id="CHEBI:37565"/>
        <dbReference type="ChEBI" id="CHEBI:43474"/>
        <dbReference type="ChEBI" id="CHEBI:58189"/>
    </reaction>
    <physiologicalReaction direction="left-to-right" evidence="6">
        <dbReference type="Rhea" id="RHEA:19670"/>
    </physiologicalReaction>
</comment>
<dbReference type="Pfam" id="PF02492">
    <property type="entry name" value="cobW"/>
    <property type="match status" value="1"/>
</dbReference>
<organism evidence="8 9">
    <name type="scientific">Marinibaculum pumilum</name>
    <dbReference type="NCBI Taxonomy" id="1766165"/>
    <lineage>
        <taxon>Bacteria</taxon>
        <taxon>Pseudomonadati</taxon>
        <taxon>Pseudomonadota</taxon>
        <taxon>Alphaproteobacteria</taxon>
        <taxon>Rhodospirillales</taxon>
        <taxon>Rhodospirillaceae</taxon>
        <taxon>Marinibaculum</taxon>
    </lineage>
</organism>
<dbReference type="InterPro" id="IPR003495">
    <property type="entry name" value="CobW/HypB/UreG_nucleotide-bd"/>
</dbReference>
<dbReference type="Gene3D" id="3.30.1220.10">
    <property type="entry name" value="CobW-like, C-terminal domain"/>
    <property type="match status" value="1"/>
</dbReference>